<accession>A0ABW7GCA9</accession>
<gene>
    <name evidence="2" type="ORF">ACG00X_22300</name>
</gene>
<protein>
    <submittedName>
        <fullName evidence="2">PEP-CTERM sorting domain-containing protein</fullName>
    </submittedName>
</protein>
<dbReference type="Pfam" id="PF07589">
    <property type="entry name" value="PEP-CTERM"/>
    <property type="match status" value="1"/>
</dbReference>
<keyword evidence="3" id="KW-1185">Reference proteome</keyword>
<evidence type="ECO:0000313" key="3">
    <source>
        <dbReference type="Proteomes" id="UP001606305"/>
    </source>
</evidence>
<dbReference type="Proteomes" id="UP001606305">
    <property type="component" value="Unassembled WGS sequence"/>
</dbReference>
<evidence type="ECO:0000259" key="1">
    <source>
        <dbReference type="Pfam" id="PF07589"/>
    </source>
</evidence>
<proteinExistence type="predicted"/>
<feature type="domain" description="Ice-binding protein C-terminal" evidence="1">
    <location>
        <begin position="256"/>
        <end position="280"/>
    </location>
</feature>
<dbReference type="RefSeq" id="WP_394491715.1">
    <property type="nucleotide sequence ID" value="NZ_JBIGIA010000025.1"/>
</dbReference>
<sequence>MMRCDETSRWLTQRLLGHGAVQAVDQWLRRARHWAVVGSIITAVAGSPGAALAVTTVAVDAGVAGVPPVLATGFTGSEWSVIHFTDTMGNFVERGYLDLSAYVVAGSAVPPSGHSLYASFDVNTTGLSTATIYSALGDASFGFDAVTGAAKVALEAGVTPTVLATGIFSAMTPTNSATGLGFTALLTFTQLSGLSIDLAPGHALVMQIDADHPFQSTTPFSEVTALTAPVGEGGASVTVGYRIVGGRDTLNFAVAAVPEPSAWAQLLLGGLLIGAVWQRRRFSEGS</sequence>
<reference evidence="2 3" key="1">
    <citation type="submission" date="2024-09" db="EMBL/GenBank/DDBJ databases">
        <title>Novel species of the genus Pelomonas and Roseateles isolated from streams.</title>
        <authorList>
            <person name="Lu H."/>
        </authorList>
    </citation>
    <scope>NUCLEOTIDE SEQUENCE [LARGE SCALE GENOMIC DNA]</scope>
    <source>
        <strain evidence="2 3">BYS96W</strain>
    </source>
</reference>
<evidence type="ECO:0000313" key="2">
    <source>
        <dbReference type="EMBL" id="MFG6459575.1"/>
    </source>
</evidence>
<dbReference type="EMBL" id="JBIGIA010000025">
    <property type="protein sequence ID" value="MFG6459575.1"/>
    <property type="molecule type" value="Genomic_DNA"/>
</dbReference>
<organism evidence="2 3">
    <name type="scientific">Pelomonas nitida</name>
    <dbReference type="NCBI Taxonomy" id="3299027"/>
    <lineage>
        <taxon>Bacteria</taxon>
        <taxon>Pseudomonadati</taxon>
        <taxon>Pseudomonadota</taxon>
        <taxon>Betaproteobacteria</taxon>
        <taxon>Burkholderiales</taxon>
        <taxon>Sphaerotilaceae</taxon>
        <taxon>Roseateles</taxon>
    </lineage>
</organism>
<comment type="caution">
    <text evidence="2">The sequence shown here is derived from an EMBL/GenBank/DDBJ whole genome shotgun (WGS) entry which is preliminary data.</text>
</comment>
<name>A0ABW7GCA9_9BURK</name>
<dbReference type="InterPro" id="IPR013424">
    <property type="entry name" value="Ice-binding_C"/>
</dbReference>